<keyword evidence="2" id="KW-1185">Reference proteome</keyword>
<name>A0ABX0RK44_9GAMM</name>
<gene>
    <name evidence="1" type="ORF">F3J40_20595</name>
</gene>
<evidence type="ECO:0000313" key="1">
    <source>
        <dbReference type="EMBL" id="NIF23979.1"/>
    </source>
</evidence>
<proteinExistence type="predicted"/>
<evidence type="ECO:0000313" key="2">
    <source>
        <dbReference type="Proteomes" id="UP001515683"/>
    </source>
</evidence>
<dbReference type="EMBL" id="VWXF01000011">
    <property type="protein sequence ID" value="NIF23979.1"/>
    <property type="molecule type" value="Genomic_DNA"/>
</dbReference>
<accession>A0ABX0RK44</accession>
<dbReference type="Proteomes" id="UP001515683">
    <property type="component" value="Unassembled WGS sequence"/>
</dbReference>
<sequence>MPDNDHDQHHLIIGEAAVHLAVNNTDITVDSLIRELANMAASEKNPARCVQIRGAKRWLRGFKSLPGNRDELRWVTVSGRGSTH</sequence>
<reference evidence="1 2" key="1">
    <citation type="journal article" date="2019" name="bioRxiv">
        <title>Bacteria contribute to plant secondary compound degradation in a generalist herbivore system.</title>
        <authorList>
            <person name="Francoeur C.B."/>
            <person name="Khadempour L."/>
            <person name="Moreira-Soto R.D."/>
            <person name="Gotting K."/>
            <person name="Book A.J."/>
            <person name="Pinto-Tomas A.A."/>
            <person name="Keefover-Ring K."/>
            <person name="Currie C.R."/>
        </authorList>
    </citation>
    <scope>NUCLEOTIDE SEQUENCE [LARGE SCALE GENOMIC DNA]</scope>
    <source>
        <strain evidence="1">Acro-835</strain>
    </source>
</reference>
<protein>
    <submittedName>
        <fullName evidence="1">Uncharacterized protein</fullName>
    </submittedName>
</protein>
<organism evidence="1 2">
    <name type="scientific">Candidatus Pantoea multigeneris</name>
    <dbReference type="NCBI Taxonomy" id="2608357"/>
    <lineage>
        <taxon>Bacteria</taxon>
        <taxon>Pseudomonadati</taxon>
        <taxon>Pseudomonadota</taxon>
        <taxon>Gammaproteobacteria</taxon>
        <taxon>Enterobacterales</taxon>
        <taxon>Erwiniaceae</taxon>
        <taxon>Pantoea</taxon>
    </lineage>
</organism>
<comment type="caution">
    <text evidence="1">The sequence shown here is derived from an EMBL/GenBank/DDBJ whole genome shotgun (WGS) entry which is preliminary data.</text>
</comment>
<dbReference type="RefSeq" id="WP_017345765.1">
    <property type="nucleotide sequence ID" value="NZ_VWXF01000011.1"/>
</dbReference>